<dbReference type="Proteomes" id="UP000186922">
    <property type="component" value="Unassembled WGS sequence"/>
</dbReference>
<keyword evidence="2" id="KW-1185">Reference proteome</keyword>
<reference evidence="1 2" key="1">
    <citation type="journal article" date="2016" name="Nat. Commun.">
        <title>Extremotolerant tardigrade genome and improved radiotolerance of human cultured cells by tardigrade-unique protein.</title>
        <authorList>
            <person name="Hashimoto T."/>
            <person name="Horikawa D.D."/>
            <person name="Saito Y."/>
            <person name="Kuwahara H."/>
            <person name="Kozuka-Hata H."/>
            <person name="Shin-I T."/>
            <person name="Minakuchi Y."/>
            <person name="Ohishi K."/>
            <person name="Motoyama A."/>
            <person name="Aizu T."/>
            <person name="Enomoto A."/>
            <person name="Kondo K."/>
            <person name="Tanaka S."/>
            <person name="Hara Y."/>
            <person name="Koshikawa S."/>
            <person name="Sagara H."/>
            <person name="Miura T."/>
            <person name="Yokobori S."/>
            <person name="Miyagawa K."/>
            <person name="Suzuki Y."/>
            <person name="Kubo T."/>
            <person name="Oyama M."/>
            <person name="Kohara Y."/>
            <person name="Fujiyama A."/>
            <person name="Arakawa K."/>
            <person name="Katayama T."/>
            <person name="Toyoda A."/>
            <person name="Kunieda T."/>
        </authorList>
    </citation>
    <scope>NUCLEOTIDE SEQUENCE [LARGE SCALE GENOMIC DNA]</scope>
    <source>
        <strain evidence="1 2">YOKOZUNA-1</strain>
    </source>
</reference>
<dbReference type="AlphaFoldDB" id="A0A1D1V6P7"/>
<dbReference type="EMBL" id="BDGG01000003">
    <property type="protein sequence ID" value="GAU95752.1"/>
    <property type="molecule type" value="Genomic_DNA"/>
</dbReference>
<evidence type="ECO:0000313" key="1">
    <source>
        <dbReference type="EMBL" id="GAU95752.1"/>
    </source>
</evidence>
<evidence type="ECO:0000313" key="2">
    <source>
        <dbReference type="Proteomes" id="UP000186922"/>
    </source>
</evidence>
<proteinExistence type="predicted"/>
<protein>
    <submittedName>
        <fullName evidence="1">Uncharacterized protein</fullName>
    </submittedName>
</protein>
<comment type="caution">
    <text evidence="1">The sequence shown here is derived from an EMBL/GenBank/DDBJ whole genome shotgun (WGS) entry which is preliminary data.</text>
</comment>
<gene>
    <name evidence="1" type="primary">RvY_07318-1</name>
    <name evidence="1" type="synonym">RvY_07318.1</name>
    <name evidence="1" type="ORF">RvY_07318</name>
</gene>
<name>A0A1D1V6P7_RAMVA</name>
<sequence>MIRDRFGSVVCKKTARMVGEISGQRVYLSVDRYDTTYNSQNGAYRGEFLRGPGPILSHFIGTSKLYIGSSLLEFARSEKLDSEREDGRENRYCGREHHGPRIWTASTSTNWTTTHSPSVA</sequence>
<organism evidence="1 2">
    <name type="scientific">Ramazzottius varieornatus</name>
    <name type="common">Water bear</name>
    <name type="synonym">Tardigrade</name>
    <dbReference type="NCBI Taxonomy" id="947166"/>
    <lineage>
        <taxon>Eukaryota</taxon>
        <taxon>Metazoa</taxon>
        <taxon>Ecdysozoa</taxon>
        <taxon>Tardigrada</taxon>
        <taxon>Eutardigrada</taxon>
        <taxon>Parachela</taxon>
        <taxon>Hypsibioidea</taxon>
        <taxon>Ramazzottiidae</taxon>
        <taxon>Ramazzottius</taxon>
    </lineage>
</organism>
<accession>A0A1D1V6P7</accession>